<evidence type="ECO:0000256" key="10">
    <source>
        <dbReference type="ARBA" id="ARBA00047811"/>
    </source>
</evidence>
<reference evidence="15 16" key="1">
    <citation type="journal article" date="2015" name="Genome Biol. Evol.">
        <title>Phylogenomic analyses indicate that early fungi evolved digesting cell walls of algal ancestors of land plants.</title>
        <authorList>
            <person name="Chang Y."/>
            <person name="Wang S."/>
            <person name="Sekimoto S."/>
            <person name="Aerts A.L."/>
            <person name="Choi C."/>
            <person name="Clum A."/>
            <person name="LaButti K.M."/>
            <person name="Lindquist E.A."/>
            <person name="Yee Ngan C."/>
            <person name="Ohm R.A."/>
            <person name="Salamov A.A."/>
            <person name="Grigoriev I.V."/>
            <person name="Spatafora J.W."/>
            <person name="Berbee M.L."/>
        </authorList>
    </citation>
    <scope>NUCLEOTIDE SEQUENCE [LARGE SCALE GENOMIC DNA]</scope>
    <source>
        <strain evidence="15 16">JEL478</strain>
    </source>
</reference>
<comment type="catalytic activity">
    <reaction evidence="11">
        <text>L-seryl-[protein] + ATP = O-phospho-L-seryl-[protein] + ADP + H(+)</text>
        <dbReference type="Rhea" id="RHEA:17989"/>
        <dbReference type="Rhea" id="RHEA-COMP:9863"/>
        <dbReference type="Rhea" id="RHEA-COMP:11604"/>
        <dbReference type="ChEBI" id="CHEBI:15378"/>
        <dbReference type="ChEBI" id="CHEBI:29999"/>
        <dbReference type="ChEBI" id="CHEBI:30616"/>
        <dbReference type="ChEBI" id="CHEBI:83421"/>
        <dbReference type="ChEBI" id="CHEBI:456216"/>
        <dbReference type="EC" id="2.7.11.22"/>
    </reaction>
</comment>
<dbReference type="PANTHER" id="PTHR24056:SF546">
    <property type="entry name" value="CYCLIN-DEPENDENT KINASE 12"/>
    <property type="match status" value="1"/>
</dbReference>
<evidence type="ECO:0000256" key="1">
    <source>
        <dbReference type="ARBA" id="ARBA00004123"/>
    </source>
</evidence>
<dbReference type="InterPro" id="IPR008271">
    <property type="entry name" value="Ser/Thr_kinase_AS"/>
</dbReference>
<evidence type="ECO:0000256" key="3">
    <source>
        <dbReference type="ARBA" id="ARBA00012425"/>
    </source>
</evidence>
<dbReference type="EC" id="2.7.11.22" evidence="3"/>
<evidence type="ECO:0000256" key="2">
    <source>
        <dbReference type="ARBA" id="ARBA00006485"/>
    </source>
</evidence>
<dbReference type="InterPro" id="IPR000719">
    <property type="entry name" value="Prot_kinase_dom"/>
</dbReference>
<dbReference type="Gene3D" id="1.10.510.10">
    <property type="entry name" value="Transferase(Phosphotransferase) domain 1"/>
    <property type="match status" value="1"/>
</dbReference>
<dbReference type="AlphaFoldDB" id="A0A139AUY1"/>
<name>A0A139AUY1_GONPJ</name>
<dbReference type="FunFam" id="3.30.200.20:FF:000124">
    <property type="entry name" value="Cyclin-dependent kinase 4"/>
    <property type="match status" value="1"/>
</dbReference>
<dbReference type="GO" id="GO:0005524">
    <property type="term" value="F:ATP binding"/>
    <property type="evidence" value="ECO:0007669"/>
    <property type="project" value="UniProtKB-UniRule"/>
</dbReference>
<dbReference type="InterPro" id="IPR050108">
    <property type="entry name" value="CDK"/>
</dbReference>
<evidence type="ECO:0000256" key="9">
    <source>
        <dbReference type="ARBA" id="ARBA00023242"/>
    </source>
</evidence>
<dbReference type="EMBL" id="KQ965735">
    <property type="protein sequence ID" value="KXS20528.1"/>
    <property type="molecule type" value="Genomic_DNA"/>
</dbReference>
<keyword evidence="9" id="KW-0539">Nucleus</keyword>
<protein>
    <recommendedName>
        <fullName evidence="3">cyclin-dependent kinase</fullName>
        <ecNumber evidence="3">2.7.11.22</ecNumber>
    </recommendedName>
</protein>
<dbReference type="PROSITE" id="PS00108">
    <property type="entry name" value="PROTEIN_KINASE_ST"/>
    <property type="match status" value="1"/>
</dbReference>
<feature type="binding site" evidence="12">
    <location>
        <position position="68"/>
    </location>
    <ligand>
        <name>ATP</name>
        <dbReference type="ChEBI" id="CHEBI:30616"/>
    </ligand>
</feature>
<comment type="subcellular location">
    <subcellularLocation>
        <location evidence="1">Nucleus</location>
    </subcellularLocation>
</comment>
<keyword evidence="5" id="KW-0808">Transferase</keyword>
<evidence type="ECO:0000256" key="4">
    <source>
        <dbReference type="ARBA" id="ARBA00022527"/>
    </source>
</evidence>
<evidence type="ECO:0000256" key="8">
    <source>
        <dbReference type="ARBA" id="ARBA00022840"/>
    </source>
</evidence>
<evidence type="ECO:0000313" key="15">
    <source>
        <dbReference type="EMBL" id="KXS20528.1"/>
    </source>
</evidence>
<keyword evidence="4 13" id="KW-0723">Serine/threonine-protein kinase</keyword>
<keyword evidence="16" id="KW-1185">Reference proteome</keyword>
<dbReference type="PROSITE" id="PS00107">
    <property type="entry name" value="PROTEIN_KINASE_ATP"/>
    <property type="match status" value="1"/>
</dbReference>
<dbReference type="CDD" id="cd07840">
    <property type="entry name" value="STKc_CDK9_like"/>
    <property type="match status" value="1"/>
</dbReference>
<dbReference type="OrthoDB" id="204883at2759"/>
<dbReference type="PANTHER" id="PTHR24056">
    <property type="entry name" value="CELL DIVISION PROTEIN KINASE"/>
    <property type="match status" value="1"/>
</dbReference>
<evidence type="ECO:0000256" key="12">
    <source>
        <dbReference type="PROSITE-ProRule" id="PRU10141"/>
    </source>
</evidence>
<dbReference type="OMA" id="WHELESR"/>
<dbReference type="GO" id="GO:0008024">
    <property type="term" value="C:cyclin/CDK positive transcription elongation factor complex"/>
    <property type="evidence" value="ECO:0007669"/>
    <property type="project" value="TreeGrafter"/>
</dbReference>
<evidence type="ECO:0000259" key="14">
    <source>
        <dbReference type="PROSITE" id="PS50011"/>
    </source>
</evidence>
<evidence type="ECO:0000256" key="11">
    <source>
        <dbReference type="ARBA" id="ARBA00048367"/>
    </source>
</evidence>
<evidence type="ECO:0000256" key="6">
    <source>
        <dbReference type="ARBA" id="ARBA00022741"/>
    </source>
</evidence>
<keyword evidence="7 15" id="KW-0418">Kinase</keyword>
<dbReference type="GO" id="GO:0008353">
    <property type="term" value="F:RNA polymerase II CTD heptapeptide repeat kinase activity"/>
    <property type="evidence" value="ECO:0007669"/>
    <property type="project" value="TreeGrafter"/>
</dbReference>
<dbReference type="GO" id="GO:0030332">
    <property type="term" value="F:cyclin binding"/>
    <property type="evidence" value="ECO:0007669"/>
    <property type="project" value="TreeGrafter"/>
</dbReference>
<feature type="domain" description="Protein kinase" evidence="14">
    <location>
        <begin position="39"/>
        <end position="328"/>
    </location>
</feature>
<evidence type="ECO:0000256" key="5">
    <source>
        <dbReference type="ARBA" id="ARBA00022679"/>
    </source>
</evidence>
<proteinExistence type="inferred from homology"/>
<dbReference type="STRING" id="1344416.A0A139AUY1"/>
<gene>
    <name evidence="15" type="ORF">M427DRAFT_94381</name>
</gene>
<sequence length="494" mass="55037">MLPPVKPGDPREVSDAELEAKLGRALARRVKLRLDEDVFEKREQVGEGTYGKVYKAIDRSTGDMVALKKIRMETEREGFPFTSLREIKLLMQLRHPNVVAVREIMSRRPPGYYLVFDYHDHDLAGLIAHPSVRFPESQLKCLVRQLLLGLRFLHERGVLHRDIKGSNLLVSASGVLKLADFGLARDLTAQGRRGEGDYTNRVITLWYRPPELLWGSTKYGSEVDMWSAGCIILELYLRTAAFQGTDEISQLRAIWRILGTPIENDRAALEDLQWFKFAQPKEPYKRTLEEVAAAHNIPESALDLISKLLAYDPAQRPSAVEALAHTWFSEEPLPCPEGNHIPINVEGDWHEYDAKLRRKGRRNAGAEEQGTTGAPTSVVVGQGQQFQGEMPAGVGGTEGVVLAGATSFESLPNGDAGDGRLESPVKMVPGMNGAVEGPQVERKAVGARILTEPKDKMDEDAMDVETRLEKGYDEVVGRILDAHEVRRSDSGKFR</sequence>
<dbReference type="SMART" id="SM00220">
    <property type="entry name" value="S_TKc"/>
    <property type="match status" value="1"/>
</dbReference>
<organism evidence="15 16">
    <name type="scientific">Gonapodya prolifera (strain JEL478)</name>
    <name type="common">Monoblepharis prolifera</name>
    <dbReference type="NCBI Taxonomy" id="1344416"/>
    <lineage>
        <taxon>Eukaryota</taxon>
        <taxon>Fungi</taxon>
        <taxon>Fungi incertae sedis</taxon>
        <taxon>Chytridiomycota</taxon>
        <taxon>Chytridiomycota incertae sedis</taxon>
        <taxon>Monoblepharidomycetes</taxon>
        <taxon>Monoblepharidales</taxon>
        <taxon>Gonapodyaceae</taxon>
        <taxon>Gonapodya</taxon>
    </lineage>
</organism>
<evidence type="ECO:0000256" key="7">
    <source>
        <dbReference type="ARBA" id="ARBA00022777"/>
    </source>
</evidence>
<comment type="catalytic activity">
    <reaction evidence="10">
        <text>L-threonyl-[protein] + ATP = O-phospho-L-threonyl-[protein] + ADP + H(+)</text>
        <dbReference type="Rhea" id="RHEA:46608"/>
        <dbReference type="Rhea" id="RHEA-COMP:11060"/>
        <dbReference type="Rhea" id="RHEA-COMP:11605"/>
        <dbReference type="ChEBI" id="CHEBI:15378"/>
        <dbReference type="ChEBI" id="CHEBI:30013"/>
        <dbReference type="ChEBI" id="CHEBI:30616"/>
        <dbReference type="ChEBI" id="CHEBI:61977"/>
        <dbReference type="ChEBI" id="CHEBI:456216"/>
        <dbReference type="EC" id="2.7.11.22"/>
    </reaction>
</comment>
<keyword evidence="6 12" id="KW-0547">Nucleotide-binding</keyword>
<accession>A0A139AUY1</accession>
<dbReference type="GO" id="GO:0032968">
    <property type="term" value="P:positive regulation of transcription elongation by RNA polymerase II"/>
    <property type="evidence" value="ECO:0007669"/>
    <property type="project" value="TreeGrafter"/>
</dbReference>
<dbReference type="InterPro" id="IPR011009">
    <property type="entry name" value="Kinase-like_dom_sf"/>
</dbReference>
<dbReference type="SUPFAM" id="SSF56112">
    <property type="entry name" value="Protein kinase-like (PK-like)"/>
    <property type="match status" value="1"/>
</dbReference>
<evidence type="ECO:0000256" key="13">
    <source>
        <dbReference type="RuleBase" id="RU000304"/>
    </source>
</evidence>
<dbReference type="GO" id="GO:0004693">
    <property type="term" value="F:cyclin-dependent protein serine/threonine kinase activity"/>
    <property type="evidence" value="ECO:0007669"/>
    <property type="project" value="UniProtKB-EC"/>
</dbReference>
<comment type="similarity">
    <text evidence="2">Belongs to the protein kinase superfamily. CMGC Ser/Thr protein kinase family. CDC2/CDKX subfamily.</text>
</comment>
<keyword evidence="8 12" id="KW-0067">ATP-binding</keyword>
<dbReference type="Gene3D" id="3.30.200.20">
    <property type="entry name" value="Phosphorylase Kinase, domain 1"/>
    <property type="match status" value="1"/>
</dbReference>
<dbReference type="FunFam" id="1.10.510.10:FF:000624">
    <property type="entry name" value="Mitogen-activated protein kinase"/>
    <property type="match status" value="1"/>
</dbReference>
<dbReference type="InterPro" id="IPR017441">
    <property type="entry name" value="Protein_kinase_ATP_BS"/>
</dbReference>
<dbReference type="Pfam" id="PF00069">
    <property type="entry name" value="Pkinase"/>
    <property type="match status" value="1"/>
</dbReference>
<dbReference type="PROSITE" id="PS50011">
    <property type="entry name" value="PROTEIN_KINASE_DOM"/>
    <property type="match status" value="1"/>
</dbReference>
<evidence type="ECO:0000313" key="16">
    <source>
        <dbReference type="Proteomes" id="UP000070544"/>
    </source>
</evidence>
<dbReference type="Proteomes" id="UP000070544">
    <property type="component" value="Unassembled WGS sequence"/>
</dbReference>